<dbReference type="Gene3D" id="3.30.450.40">
    <property type="match status" value="1"/>
</dbReference>
<dbReference type="InterPro" id="IPR003594">
    <property type="entry name" value="HATPase_dom"/>
</dbReference>
<evidence type="ECO:0000259" key="7">
    <source>
        <dbReference type="SMART" id="SM00387"/>
    </source>
</evidence>
<name>A0A402B5Y8_9CHLR</name>
<keyword evidence="4" id="KW-0418">Kinase</keyword>
<dbReference type="InterPro" id="IPR050482">
    <property type="entry name" value="Sensor_HK_TwoCompSys"/>
</dbReference>
<evidence type="ECO:0000256" key="5">
    <source>
        <dbReference type="ARBA" id="ARBA00023012"/>
    </source>
</evidence>
<keyword evidence="6" id="KW-1133">Transmembrane helix</keyword>
<keyword evidence="5" id="KW-0902">Two-component regulatory system</keyword>
<dbReference type="SMART" id="SM00387">
    <property type="entry name" value="HATPase_c"/>
    <property type="match status" value="1"/>
</dbReference>
<evidence type="ECO:0000256" key="6">
    <source>
        <dbReference type="SAM" id="Phobius"/>
    </source>
</evidence>
<feature type="transmembrane region" description="Helical" evidence="6">
    <location>
        <begin position="387"/>
        <end position="404"/>
    </location>
</feature>
<organism evidence="8 9">
    <name type="scientific">Dictyobacter alpinus</name>
    <dbReference type="NCBI Taxonomy" id="2014873"/>
    <lineage>
        <taxon>Bacteria</taxon>
        <taxon>Bacillati</taxon>
        <taxon>Chloroflexota</taxon>
        <taxon>Ktedonobacteria</taxon>
        <taxon>Ktedonobacterales</taxon>
        <taxon>Dictyobacteraceae</taxon>
        <taxon>Dictyobacter</taxon>
    </lineage>
</organism>
<dbReference type="Proteomes" id="UP000287171">
    <property type="component" value="Unassembled WGS sequence"/>
</dbReference>
<proteinExistence type="predicted"/>
<protein>
    <recommendedName>
        <fullName evidence="2">histidine kinase</fullName>
        <ecNumber evidence="2">2.7.13.3</ecNumber>
    </recommendedName>
</protein>
<feature type="transmembrane region" description="Helical" evidence="6">
    <location>
        <begin position="185"/>
        <end position="205"/>
    </location>
</feature>
<keyword evidence="6" id="KW-0812">Transmembrane</keyword>
<dbReference type="RefSeq" id="WP_126627166.1">
    <property type="nucleotide sequence ID" value="NZ_BIFT01000001.1"/>
</dbReference>
<accession>A0A402B5Y8</accession>
<gene>
    <name evidence="8" type="ORF">KDA_22330</name>
</gene>
<feature type="transmembrane region" description="Helical" evidence="6">
    <location>
        <begin position="282"/>
        <end position="304"/>
    </location>
</feature>
<dbReference type="PANTHER" id="PTHR24421">
    <property type="entry name" value="NITRATE/NITRITE SENSOR PROTEIN NARX-RELATED"/>
    <property type="match status" value="1"/>
</dbReference>
<dbReference type="CDD" id="cd16917">
    <property type="entry name" value="HATPase_UhpB-NarQ-NarX-like"/>
    <property type="match status" value="1"/>
</dbReference>
<dbReference type="Gene3D" id="3.30.565.10">
    <property type="entry name" value="Histidine kinase-like ATPase, C-terminal domain"/>
    <property type="match status" value="1"/>
</dbReference>
<feature type="transmembrane region" description="Helical" evidence="6">
    <location>
        <begin position="251"/>
        <end position="270"/>
    </location>
</feature>
<evidence type="ECO:0000256" key="2">
    <source>
        <dbReference type="ARBA" id="ARBA00012438"/>
    </source>
</evidence>
<keyword evidence="6" id="KW-0472">Membrane</keyword>
<feature type="transmembrane region" description="Helical" evidence="6">
    <location>
        <begin position="20"/>
        <end position="38"/>
    </location>
</feature>
<evidence type="ECO:0000256" key="4">
    <source>
        <dbReference type="ARBA" id="ARBA00022777"/>
    </source>
</evidence>
<dbReference type="GO" id="GO:0000160">
    <property type="term" value="P:phosphorelay signal transduction system"/>
    <property type="evidence" value="ECO:0007669"/>
    <property type="project" value="UniProtKB-KW"/>
</dbReference>
<dbReference type="SUPFAM" id="SSF55874">
    <property type="entry name" value="ATPase domain of HSP90 chaperone/DNA topoisomerase II/histidine kinase"/>
    <property type="match status" value="1"/>
</dbReference>
<feature type="transmembrane region" description="Helical" evidence="6">
    <location>
        <begin position="129"/>
        <end position="147"/>
    </location>
</feature>
<dbReference type="InterPro" id="IPR029016">
    <property type="entry name" value="GAF-like_dom_sf"/>
</dbReference>
<feature type="domain" description="Histidine kinase/HSP90-like ATPase" evidence="7">
    <location>
        <begin position="702"/>
        <end position="798"/>
    </location>
</feature>
<sequence>MKERLLRQQPQRSNTAVRRWIVVIISLLVQAAILLLIINTQQSQHPEVTLTPVAGQTGTCQVVNVAPFSEAWANNVRVGSVIQLLKPPFSPEQAQNCQLTGNVLATNGTGGPPFTLHAAPQALNSLDTFIATFMALLFALAGIAIFFRSQDRPTARIAYILFYVVSLMCTLFGTFNLNVPWTNQLFLNLLILTTGLSTTFVCLFPHPQVNHRTRQRYTWLPYLPLAIGIFLLVAGLAFTGTNNGLRGPFQLLMFAYNIICVCIVIGILIWGLRNMGRSEQQLARMVMIGVIFLLIISSLSIGIIPPMPFFHRSLLHLVPVPLVILPIICDYAIFRHQLLGTTSLLSRKVMRVFLWILLACAFIFPAIILLRSFTGGDSTVQLEWRDYLYAGLMAVSLWLFPFVWHKVRDTGDHVFYHDFYQYNYELRQLSTALTGLRGIDQISAFVLPQLERLLNANEVALFIRATSQDEMRYMAEHSHDTSDWHIYRYSLKQPAYTNSQLRSTADLALFHFRQRSFEPVLLDNLLLFSLYDGELITGFLCLGPKKNEEPYSRQDKSFLASLVAQLSVLEVNNRYLAQAQSDAQKLMALNHRVILAQEDERRHLALDLHDDVLQKAMLLVRELGDADKMQDITEVLPLARLVVTNLRRTCLALRPSLLEELGLAEALRWLARETEQMGGKGLHVIAYNLGQGPERETEKASTIDLAFYRVAQEALANITKHAHASRVVVRLRYGPQGEISLVIADNGCGFRLGDPRLESLGIVGMHERMAGIGGTIAVRSQPGRGTAVRATYTPPPSTSIQHKDILSIHKLEEPAR</sequence>
<comment type="catalytic activity">
    <reaction evidence="1">
        <text>ATP + protein L-histidine = ADP + protein N-phospho-L-histidine.</text>
        <dbReference type="EC" id="2.7.13.3"/>
    </reaction>
</comment>
<feature type="transmembrane region" description="Helical" evidence="6">
    <location>
        <begin position="217"/>
        <end position="239"/>
    </location>
</feature>
<evidence type="ECO:0000313" key="8">
    <source>
        <dbReference type="EMBL" id="GCE26749.1"/>
    </source>
</evidence>
<evidence type="ECO:0000256" key="3">
    <source>
        <dbReference type="ARBA" id="ARBA00022679"/>
    </source>
</evidence>
<dbReference type="PANTHER" id="PTHR24421:SF10">
    <property type="entry name" value="NITRATE_NITRITE SENSOR PROTEIN NARQ"/>
    <property type="match status" value="1"/>
</dbReference>
<comment type="caution">
    <text evidence="8">The sequence shown here is derived from an EMBL/GenBank/DDBJ whole genome shotgun (WGS) entry which is preliminary data.</text>
</comment>
<keyword evidence="3" id="KW-0808">Transferase</keyword>
<dbReference type="InterPro" id="IPR036890">
    <property type="entry name" value="HATPase_C_sf"/>
</dbReference>
<feature type="transmembrane region" description="Helical" evidence="6">
    <location>
        <begin position="354"/>
        <end position="375"/>
    </location>
</feature>
<feature type="transmembrane region" description="Helical" evidence="6">
    <location>
        <begin position="159"/>
        <end position="179"/>
    </location>
</feature>
<dbReference type="Pfam" id="PF02518">
    <property type="entry name" value="HATPase_c"/>
    <property type="match status" value="1"/>
</dbReference>
<feature type="transmembrane region" description="Helical" evidence="6">
    <location>
        <begin position="316"/>
        <end position="334"/>
    </location>
</feature>
<dbReference type="EC" id="2.7.13.3" evidence="2"/>
<evidence type="ECO:0000313" key="9">
    <source>
        <dbReference type="Proteomes" id="UP000287171"/>
    </source>
</evidence>
<dbReference type="GO" id="GO:0004673">
    <property type="term" value="F:protein histidine kinase activity"/>
    <property type="evidence" value="ECO:0007669"/>
    <property type="project" value="UniProtKB-EC"/>
</dbReference>
<evidence type="ECO:0000256" key="1">
    <source>
        <dbReference type="ARBA" id="ARBA00000085"/>
    </source>
</evidence>
<dbReference type="SUPFAM" id="SSF55781">
    <property type="entry name" value="GAF domain-like"/>
    <property type="match status" value="1"/>
</dbReference>
<reference evidence="9" key="1">
    <citation type="submission" date="2018-12" db="EMBL/GenBank/DDBJ databases">
        <title>Tengunoibacter tsumagoiensis gen. nov., sp. nov., Dictyobacter kobayashii sp. nov., D. alpinus sp. nov., and D. joshuensis sp. nov. and description of Dictyobacteraceae fam. nov. within the order Ktedonobacterales isolated from Tengu-no-mugimeshi.</title>
        <authorList>
            <person name="Wang C.M."/>
            <person name="Zheng Y."/>
            <person name="Sakai Y."/>
            <person name="Toyoda A."/>
            <person name="Minakuchi Y."/>
            <person name="Abe K."/>
            <person name="Yokota A."/>
            <person name="Yabe S."/>
        </authorList>
    </citation>
    <scope>NUCLEOTIDE SEQUENCE [LARGE SCALE GENOMIC DNA]</scope>
    <source>
        <strain evidence="9">Uno16</strain>
    </source>
</reference>
<keyword evidence="9" id="KW-1185">Reference proteome</keyword>
<dbReference type="EMBL" id="BIFT01000001">
    <property type="protein sequence ID" value="GCE26749.1"/>
    <property type="molecule type" value="Genomic_DNA"/>
</dbReference>
<dbReference type="AlphaFoldDB" id="A0A402B5Y8"/>
<dbReference type="OrthoDB" id="138946at2"/>